<dbReference type="STRING" id="1893.SAMN02787144_1007140"/>
<evidence type="ECO:0000313" key="3">
    <source>
        <dbReference type="Proteomes" id="UP000181909"/>
    </source>
</evidence>
<protein>
    <recommendedName>
        <fullName evidence="1">DUF397 domain-containing protein</fullName>
    </recommendedName>
</protein>
<organism evidence="2 3">
    <name type="scientific">Streptomyces atratus</name>
    <dbReference type="NCBI Taxonomy" id="1893"/>
    <lineage>
        <taxon>Bacteria</taxon>
        <taxon>Bacillati</taxon>
        <taxon>Actinomycetota</taxon>
        <taxon>Actinomycetes</taxon>
        <taxon>Kitasatosporales</taxon>
        <taxon>Streptomycetaceae</taxon>
        <taxon>Streptomyces</taxon>
    </lineage>
</organism>
<dbReference type="Pfam" id="PF04149">
    <property type="entry name" value="DUF397"/>
    <property type="match status" value="1"/>
</dbReference>
<dbReference type="InterPro" id="IPR007278">
    <property type="entry name" value="DUF397"/>
</dbReference>
<name>A0A1K2AMU2_STRAR</name>
<evidence type="ECO:0000259" key="1">
    <source>
        <dbReference type="Pfam" id="PF04149"/>
    </source>
</evidence>
<accession>A0A1K2AMU2</accession>
<dbReference type="EMBL" id="FPJO01000007">
    <property type="protein sequence ID" value="SFX87427.1"/>
    <property type="molecule type" value="Genomic_DNA"/>
</dbReference>
<dbReference type="AlphaFoldDB" id="A0A1K2AMU2"/>
<gene>
    <name evidence="2" type="ORF">SAMN02787144_1007140</name>
</gene>
<proteinExistence type="predicted"/>
<dbReference type="Proteomes" id="UP000181909">
    <property type="component" value="Unassembled WGS sequence"/>
</dbReference>
<sequence>MIIRSMSADIEWQKSSFSGGGGEQCVEVSRQAEEILVRESDDPRVVTRTSRSKFAAFIQGVKAGEFDHFVQ</sequence>
<evidence type="ECO:0000313" key="2">
    <source>
        <dbReference type="EMBL" id="SFX87427.1"/>
    </source>
</evidence>
<feature type="domain" description="DUF397" evidence="1">
    <location>
        <begin position="11"/>
        <end position="62"/>
    </location>
</feature>
<reference evidence="2 3" key="1">
    <citation type="submission" date="2016-11" db="EMBL/GenBank/DDBJ databases">
        <authorList>
            <person name="Jaros S."/>
            <person name="Januszkiewicz K."/>
            <person name="Wedrychowicz H."/>
        </authorList>
    </citation>
    <scope>NUCLEOTIDE SEQUENCE [LARGE SCALE GENOMIC DNA]</scope>
    <source>
        <strain evidence="2 3">OK807</strain>
    </source>
</reference>